<dbReference type="Proteomes" id="UP000634136">
    <property type="component" value="Unassembled WGS sequence"/>
</dbReference>
<feature type="domain" description="CCHC-type" evidence="3">
    <location>
        <begin position="32"/>
        <end position="47"/>
    </location>
</feature>
<dbReference type="Gene3D" id="4.10.60.10">
    <property type="entry name" value="Zinc finger, CCHC-type"/>
    <property type="match status" value="1"/>
</dbReference>
<proteinExistence type="predicted"/>
<dbReference type="Pfam" id="PF00098">
    <property type="entry name" value="zf-CCHC"/>
    <property type="match status" value="1"/>
</dbReference>
<protein>
    <submittedName>
        <fullName evidence="4">Zf-CCHC domain-containing protein</fullName>
    </submittedName>
</protein>
<keyword evidence="1" id="KW-0862">Zinc</keyword>
<dbReference type="AlphaFoldDB" id="A0A834TZT3"/>
<accession>A0A834TZT3</accession>
<evidence type="ECO:0000256" key="1">
    <source>
        <dbReference type="PROSITE-ProRule" id="PRU00047"/>
    </source>
</evidence>
<dbReference type="PROSITE" id="PS50158">
    <property type="entry name" value="ZF_CCHC"/>
    <property type="match status" value="1"/>
</dbReference>
<keyword evidence="5" id="KW-1185">Reference proteome</keyword>
<keyword evidence="1" id="KW-0863">Zinc-finger</keyword>
<dbReference type="SUPFAM" id="SSF57756">
    <property type="entry name" value="Retrovirus zinc finger-like domains"/>
    <property type="match status" value="1"/>
</dbReference>
<comment type="caution">
    <text evidence="4">The sequence shown here is derived from an EMBL/GenBank/DDBJ whole genome shotgun (WGS) entry which is preliminary data.</text>
</comment>
<dbReference type="GO" id="GO:0008270">
    <property type="term" value="F:zinc ion binding"/>
    <property type="evidence" value="ECO:0007669"/>
    <property type="project" value="UniProtKB-KW"/>
</dbReference>
<sequence length="350" mass="40672">MALITRKLYNLYRKKYKNNSWKKGAGSSKITCYECNKPGHIKAECQQLKSGRDKRKGLLSTWSDDEFSDDDEEPKESPQKETTNFYLMAKGGEIEKDFEPHQLNLRITLTQNHTLPVETMSSLLRALIKKKCSEETLGHDSRLTRDKLFDGYEAKFRLTDFRLRNYSLPREMNLDFFYKQDFRCFEAFKANGWEFFLDLKEPIYPMLIREFYANLKIDEAIMGSSLLVRGRRAVLIKGLLSELLKCPNAGICPDLGNDVITESYHKEMLKDPKNEHSIFCMLQEILRASTFNHDSLERNNTFLKQILELIRTTNGLLTSIQSLLQKRTSKSSVTEPILPLRITPQIEDVD</sequence>
<feature type="region of interest" description="Disordered" evidence="2">
    <location>
        <begin position="61"/>
        <end position="83"/>
    </location>
</feature>
<dbReference type="OrthoDB" id="848707at2759"/>
<keyword evidence="1" id="KW-0479">Metal-binding</keyword>
<feature type="compositionally biased region" description="Acidic residues" evidence="2">
    <location>
        <begin position="63"/>
        <end position="74"/>
    </location>
</feature>
<evidence type="ECO:0000259" key="3">
    <source>
        <dbReference type="PROSITE" id="PS50158"/>
    </source>
</evidence>
<dbReference type="GO" id="GO:0003676">
    <property type="term" value="F:nucleic acid binding"/>
    <property type="evidence" value="ECO:0007669"/>
    <property type="project" value="InterPro"/>
</dbReference>
<dbReference type="SMART" id="SM00343">
    <property type="entry name" value="ZnF_C2HC"/>
    <property type="match status" value="1"/>
</dbReference>
<reference evidence="4" key="1">
    <citation type="submission" date="2020-09" db="EMBL/GenBank/DDBJ databases">
        <title>Genome-Enabled Discovery of Anthraquinone Biosynthesis in Senna tora.</title>
        <authorList>
            <person name="Kang S.-H."/>
            <person name="Pandey R.P."/>
            <person name="Lee C.-M."/>
            <person name="Sim J.-S."/>
            <person name="Jeong J.-T."/>
            <person name="Choi B.-S."/>
            <person name="Jung M."/>
            <person name="Ginzburg D."/>
            <person name="Zhao K."/>
            <person name="Won S.Y."/>
            <person name="Oh T.-J."/>
            <person name="Yu Y."/>
            <person name="Kim N.-H."/>
            <person name="Lee O.R."/>
            <person name="Lee T.-H."/>
            <person name="Bashyal P."/>
            <person name="Kim T.-S."/>
            <person name="Lee W.-H."/>
            <person name="Kawkins C."/>
            <person name="Kim C.-K."/>
            <person name="Kim J.S."/>
            <person name="Ahn B.O."/>
            <person name="Rhee S.Y."/>
            <person name="Sohng J.K."/>
        </authorList>
    </citation>
    <scope>NUCLEOTIDE SEQUENCE</scope>
    <source>
        <tissue evidence="4">Leaf</tissue>
    </source>
</reference>
<dbReference type="EMBL" id="JAAIUW010000005">
    <property type="protein sequence ID" value="KAF7831718.1"/>
    <property type="molecule type" value="Genomic_DNA"/>
</dbReference>
<gene>
    <name evidence="4" type="ORF">G2W53_014051</name>
</gene>
<dbReference type="InterPro" id="IPR001878">
    <property type="entry name" value="Znf_CCHC"/>
</dbReference>
<name>A0A834TZT3_9FABA</name>
<evidence type="ECO:0000313" key="4">
    <source>
        <dbReference type="EMBL" id="KAF7831718.1"/>
    </source>
</evidence>
<evidence type="ECO:0000256" key="2">
    <source>
        <dbReference type="SAM" id="MobiDB-lite"/>
    </source>
</evidence>
<organism evidence="4 5">
    <name type="scientific">Senna tora</name>
    <dbReference type="NCBI Taxonomy" id="362788"/>
    <lineage>
        <taxon>Eukaryota</taxon>
        <taxon>Viridiplantae</taxon>
        <taxon>Streptophyta</taxon>
        <taxon>Embryophyta</taxon>
        <taxon>Tracheophyta</taxon>
        <taxon>Spermatophyta</taxon>
        <taxon>Magnoliopsida</taxon>
        <taxon>eudicotyledons</taxon>
        <taxon>Gunneridae</taxon>
        <taxon>Pentapetalae</taxon>
        <taxon>rosids</taxon>
        <taxon>fabids</taxon>
        <taxon>Fabales</taxon>
        <taxon>Fabaceae</taxon>
        <taxon>Caesalpinioideae</taxon>
        <taxon>Cassia clade</taxon>
        <taxon>Senna</taxon>
    </lineage>
</organism>
<evidence type="ECO:0000313" key="5">
    <source>
        <dbReference type="Proteomes" id="UP000634136"/>
    </source>
</evidence>
<dbReference type="InterPro" id="IPR036875">
    <property type="entry name" value="Znf_CCHC_sf"/>
</dbReference>